<dbReference type="PANTHER" id="PTHR37300:SF1">
    <property type="entry name" value="UPF0291 PROTEIN YNZC"/>
    <property type="match status" value="1"/>
</dbReference>
<dbReference type="HAMAP" id="MF_01103">
    <property type="entry name" value="UPF0291"/>
    <property type="match status" value="1"/>
</dbReference>
<dbReference type="GO" id="GO:0005737">
    <property type="term" value="C:cytoplasm"/>
    <property type="evidence" value="ECO:0007669"/>
    <property type="project" value="UniProtKB-SubCell"/>
</dbReference>
<dbReference type="PANTHER" id="PTHR37300">
    <property type="entry name" value="UPF0291 PROTEIN CBO2609/CLC_2481"/>
    <property type="match status" value="1"/>
</dbReference>
<keyword evidence="1 2" id="KW-0963">Cytoplasm</keyword>
<evidence type="ECO:0000313" key="4">
    <source>
        <dbReference type="Proteomes" id="UP000308489"/>
    </source>
</evidence>
<protein>
    <recommendedName>
        <fullName evidence="2">UPF0291 protein NCTC503_02481</fullName>
    </recommendedName>
</protein>
<proteinExistence type="inferred from homology"/>
<name>A0A4U9RSB1_HATHI</name>
<dbReference type="Gene3D" id="1.10.287.540">
    <property type="entry name" value="Helix hairpin bin"/>
    <property type="match status" value="1"/>
</dbReference>
<sequence>MKYSDMEFGKIIERINELYKKSKQEGLTEEEKIEQKDLREYYLSVMKNNFKSQLSKVKKVPSKNTNKLRN</sequence>
<dbReference type="EMBL" id="LR590481">
    <property type="protein sequence ID" value="VTQ95284.1"/>
    <property type="molecule type" value="Genomic_DNA"/>
</dbReference>
<organism evidence="3 4">
    <name type="scientific">Hathewaya histolytica</name>
    <name type="common">Clostridium histolyticum</name>
    <dbReference type="NCBI Taxonomy" id="1498"/>
    <lineage>
        <taxon>Bacteria</taxon>
        <taxon>Bacillati</taxon>
        <taxon>Bacillota</taxon>
        <taxon>Clostridia</taxon>
        <taxon>Eubacteriales</taxon>
        <taxon>Clostridiaceae</taxon>
        <taxon>Hathewaya</taxon>
    </lineage>
</organism>
<dbReference type="InterPro" id="IPR009242">
    <property type="entry name" value="DUF896"/>
</dbReference>
<dbReference type="KEGG" id="hhw:NCTC503_02481"/>
<comment type="subcellular location">
    <subcellularLocation>
        <location evidence="2">Cytoplasm</location>
    </subcellularLocation>
</comment>
<reference evidence="3 4" key="1">
    <citation type="submission" date="2019-05" db="EMBL/GenBank/DDBJ databases">
        <authorList>
            <consortium name="Pathogen Informatics"/>
        </authorList>
    </citation>
    <scope>NUCLEOTIDE SEQUENCE [LARGE SCALE GENOMIC DNA]</scope>
    <source>
        <strain evidence="3 4">NCTC503</strain>
    </source>
</reference>
<comment type="similarity">
    <text evidence="2">Belongs to the UPF0291 family.</text>
</comment>
<dbReference type="Pfam" id="PF05979">
    <property type="entry name" value="DUF896"/>
    <property type="match status" value="1"/>
</dbReference>
<dbReference type="AlphaFoldDB" id="A0A4U9RSB1"/>
<evidence type="ECO:0000256" key="1">
    <source>
        <dbReference type="ARBA" id="ARBA00022490"/>
    </source>
</evidence>
<dbReference type="SUPFAM" id="SSF158221">
    <property type="entry name" value="YnzC-like"/>
    <property type="match status" value="1"/>
</dbReference>
<evidence type="ECO:0000313" key="3">
    <source>
        <dbReference type="EMBL" id="VTQ95284.1"/>
    </source>
</evidence>
<dbReference type="Proteomes" id="UP000308489">
    <property type="component" value="Chromosome 1"/>
</dbReference>
<accession>A0A4U9RSB1</accession>
<evidence type="ECO:0000256" key="2">
    <source>
        <dbReference type="HAMAP-Rule" id="MF_01103"/>
    </source>
</evidence>
<gene>
    <name evidence="3" type="ORF">NCTC503_02481</name>
</gene>
<keyword evidence="4" id="KW-1185">Reference proteome</keyword>